<comment type="caution">
    <text evidence="1">The sequence shown here is derived from an EMBL/GenBank/DDBJ whole genome shotgun (WGS) entry which is preliminary data.</text>
</comment>
<dbReference type="AlphaFoldDB" id="A0A6M0QVK2"/>
<evidence type="ECO:0000313" key="1">
    <source>
        <dbReference type="EMBL" id="NEY91455.1"/>
    </source>
</evidence>
<organism evidence="1 2">
    <name type="scientific">Tabrizicola oligotrophica</name>
    <dbReference type="NCBI Taxonomy" id="2710650"/>
    <lineage>
        <taxon>Bacteria</taxon>
        <taxon>Pseudomonadati</taxon>
        <taxon>Pseudomonadota</taxon>
        <taxon>Alphaproteobacteria</taxon>
        <taxon>Rhodobacterales</taxon>
        <taxon>Paracoccaceae</taxon>
        <taxon>Tabrizicola</taxon>
    </lineage>
</organism>
<reference evidence="1 2" key="1">
    <citation type="submission" date="2020-02" db="EMBL/GenBank/DDBJ databases">
        <authorList>
            <person name="Chen W.-M."/>
        </authorList>
    </citation>
    <scope>NUCLEOTIDE SEQUENCE [LARGE SCALE GENOMIC DNA]</scope>
    <source>
        <strain evidence="1 2">KMS-5</strain>
    </source>
</reference>
<sequence>MGDQGQIWQVQSGGGQTVPGDGLAVSLPSGQTVTLVESIWNAPGPMGLVTRFRFLAPEINPATGSVGFDLAAQDIAWLCQNYALERVMTNGPLPAQVIVSLEDRPVAFGEADPEATQFFEAFRIEDGSCIWEVF</sequence>
<dbReference type="RefSeq" id="WP_164626876.1">
    <property type="nucleotide sequence ID" value="NZ_JAAIVJ010000009.1"/>
</dbReference>
<evidence type="ECO:0000313" key="2">
    <source>
        <dbReference type="Proteomes" id="UP000477782"/>
    </source>
</evidence>
<keyword evidence="2" id="KW-1185">Reference proteome</keyword>
<proteinExistence type="predicted"/>
<dbReference type="Proteomes" id="UP000477782">
    <property type="component" value="Unassembled WGS sequence"/>
</dbReference>
<dbReference type="EMBL" id="JAAIVJ010000009">
    <property type="protein sequence ID" value="NEY91455.1"/>
    <property type="molecule type" value="Genomic_DNA"/>
</dbReference>
<gene>
    <name evidence="1" type="ORF">G4Z14_14210</name>
</gene>
<dbReference type="Pfam" id="PF20107">
    <property type="entry name" value="DUF6497"/>
    <property type="match status" value="1"/>
</dbReference>
<name>A0A6M0QVK2_9RHOB</name>
<protein>
    <submittedName>
        <fullName evidence="1">Acetolactate synthase</fullName>
    </submittedName>
</protein>
<dbReference type="InterPro" id="IPR045467">
    <property type="entry name" value="DUF6497"/>
</dbReference>
<accession>A0A6M0QVK2</accession>